<dbReference type="SUPFAM" id="SSF49329">
    <property type="entry name" value="Cu,Zn superoxide dismutase-like"/>
    <property type="match status" value="1"/>
</dbReference>
<keyword evidence="2" id="KW-0186">Copper</keyword>
<dbReference type="PANTHER" id="PTHR10003">
    <property type="entry name" value="SUPEROXIDE DISMUTASE CU-ZN -RELATED"/>
    <property type="match status" value="1"/>
</dbReference>
<organism evidence="5 6">
    <name type="scientific">Hyphomonas johnsonii MHS-2</name>
    <dbReference type="NCBI Taxonomy" id="1280950"/>
    <lineage>
        <taxon>Bacteria</taxon>
        <taxon>Pseudomonadati</taxon>
        <taxon>Pseudomonadota</taxon>
        <taxon>Alphaproteobacteria</taxon>
        <taxon>Hyphomonadales</taxon>
        <taxon>Hyphomonadaceae</taxon>
        <taxon>Hyphomonas</taxon>
    </lineage>
</organism>
<dbReference type="Proteomes" id="UP000025171">
    <property type="component" value="Unassembled WGS sequence"/>
</dbReference>
<feature type="chain" id="PRO_5001572268" description="Superoxide dismutase [Cu-Zn]" evidence="3">
    <location>
        <begin position="22"/>
        <end position="195"/>
    </location>
</feature>
<comment type="caution">
    <text evidence="5">The sequence shown here is derived from an EMBL/GenBank/DDBJ whole genome shotgun (WGS) entry which is preliminary data.</text>
</comment>
<dbReference type="InterPro" id="IPR001424">
    <property type="entry name" value="SOD_Cu_Zn_dom"/>
</dbReference>
<evidence type="ECO:0000259" key="4">
    <source>
        <dbReference type="Pfam" id="PF00080"/>
    </source>
</evidence>
<feature type="domain" description="Superoxide dismutase copper/zinc binding" evidence="4">
    <location>
        <begin position="78"/>
        <end position="194"/>
    </location>
</feature>
<dbReference type="InterPro" id="IPR036423">
    <property type="entry name" value="SOD-like_Cu/Zn_dom_sf"/>
</dbReference>
<keyword evidence="2" id="KW-0560">Oxidoreductase</keyword>
<feature type="signal peptide" evidence="3">
    <location>
        <begin position="1"/>
        <end position="21"/>
    </location>
</feature>
<comment type="catalytic activity">
    <reaction evidence="2">
        <text>2 superoxide + 2 H(+) = H2O2 + O2</text>
        <dbReference type="Rhea" id="RHEA:20696"/>
        <dbReference type="ChEBI" id="CHEBI:15378"/>
        <dbReference type="ChEBI" id="CHEBI:15379"/>
        <dbReference type="ChEBI" id="CHEBI:16240"/>
        <dbReference type="ChEBI" id="CHEBI:18421"/>
        <dbReference type="EC" id="1.15.1.1"/>
    </reaction>
</comment>
<comment type="cofactor">
    <cofactor evidence="2">
        <name>Zn(2+)</name>
        <dbReference type="ChEBI" id="CHEBI:29105"/>
    </cofactor>
    <text evidence="2">Binds 1 zinc ion per subunit.</text>
</comment>
<comment type="similarity">
    <text evidence="1 2">Belongs to the Cu-Zn superoxide dismutase family.</text>
</comment>
<dbReference type="OrthoDB" id="5431326at2"/>
<proteinExistence type="inferred from homology"/>
<dbReference type="InterPro" id="IPR018152">
    <property type="entry name" value="SOD_Cu/Zn_BS"/>
</dbReference>
<dbReference type="GO" id="GO:0005507">
    <property type="term" value="F:copper ion binding"/>
    <property type="evidence" value="ECO:0007669"/>
    <property type="project" value="InterPro"/>
</dbReference>
<dbReference type="AlphaFoldDB" id="A0A059FE52"/>
<dbReference type="EMBL" id="ARYK01000009">
    <property type="protein sequence ID" value="KCZ88899.1"/>
    <property type="molecule type" value="Genomic_DNA"/>
</dbReference>
<evidence type="ECO:0000313" key="5">
    <source>
        <dbReference type="EMBL" id="KCZ88899.1"/>
    </source>
</evidence>
<dbReference type="PROSITE" id="PS00332">
    <property type="entry name" value="SOD_CU_ZN_2"/>
    <property type="match status" value="1"/>
</dbReference>
<comment type="cofactor">
    <cofactor evidence="2">
        <name>Cu cation</name>
        <dbReference type="ChEBI" id="CHEBI:23378"/>
    </cofactor>
    <text evidence="2">Binds 1 copper ion per subunit.</text>
</comment>
<gene>
    <name evidence="5" type="ORF">HJO_15319</name>
</gene>
<reference evidence="5 6" key="1">
    <citation type="journal article" date="2014" name="Antonie Van Leeuwenhoek">
        <title>Hyphomonas beringensis sp. nov. and Hyphomonas chukchiensis sp. nov., isolated from surface seawater of the Bering Sea and Chukchi Sea.</title>
        <authorList>
            <person name="Li C."/>
            <person name="Lai Q."/>
            <person name="Li G."/>
            <person name="Dong C."/>
            <person name="Wang J."/>
            <person name="Liao Y."/>
            <person name="Shao Z."/>
        </authorList>
    </citation>
    <scope>NUCLEOTIDE SEQUENCE [LARGE SCALE GENOMIC DNA]</scope>
    <source>
        <strain evidence="5 6">MHS-2</strain>
    </source>
</reference>
<dbReference type="STRING" id="1280950.HJO_15319"/>
<dbReference type="PROSITE" id="PS51257">
    <property type="entry name" value="PROKAR_LIPOPROTEIN"/>
    <property type="match status" value="1"/>
</dbReference>
<keyword evidence="2" id="KW-0862">Zinc</keyword>
<dbReference type="InterPro" id="IPR024134">
    <property type="entry name" value="SOD_Cu/Zn_/chaperone"/>
</dbReference>
<evidence type="ECO:0000256" key="2">
    <source>
        <dbReference type="RuleBase" id="RU000393"/>
    </source>
</evidence>
<dbReference type="Gene3D" id="2.60.40.200">
    <property type="entry name" value="Superoxide dismutase, copper/zinc binding domain"/>
    <property type="match status" value="1"/>
</dbReference>
<dbReference type="Pfam" id="PF00080">
    <property type="entry name" value="Sod_Cu"/>
    <property type="match status" value="1"/>
</dbReference>
<dbReference type="GO" id="GO:0004784">
    <property type="term" value="F:superoxide dismutase activity"/>
    <property type="evidence" value="ECO:0007669"/>
    <property type="project" value="UniProtKB-EC"/>
</dbReference>
<sequence length="195" mass="19443">MLERLSLAAFALALAACSQEAAQPQEMPETPPPAPADLPGPADGVIPSMMRSTAAIVGVDGSDIGTANLIGGPNGILIRVEIAPGGLTPGWHGLHLHTVGDCSDVGTFKASGGHVGKIDGGHGLLNPKGPEGGDIPNIWIAADGSGGYEAFTNLTQMSDLTDADGSAILIHTGEDDALSQPIGGAGARVACGVIR</sequence>
<keyword evidence="2" id="KW-0479">Metal-binding</keyword>
<dbReference type="eggNOG" id="COG2032">
    <property type="taxonomic scope" value="Bacteria"/>
</dbReference>
<keyword evidence="3" id="KW-0732">Signal</keyword>
<evidence type="ECO:0000256" key="3">
    <source>
        <dbReference type="SAM" id="SignalP"/>
    </source>
</evidence>
<dbReference type="RefSeq" id="WP_051618691.1">
    <property type="nucleotide sequence ID" value="NZ_ARYK01000009.1"/>
</dbReference>
<protein>
    <recommendedName>
        <fullName evidence="2">Superoxide dismutase [Cu-Zn]</fullName>
        <ecNumber evidence="2">1.15.1.1</ecNumber>
    </recommendedName>
</protein>
<name>A0A059FE52_9PROT</name>
<accession>A0A059FE52</accession>
<evidence type="ECO:0000256" key="1">
    <source>
        <dbReference type="ARBA" id="ARBA00010457"/>
    </source>
</evidence>
<comment type="function">
    <text evidence="2">Destroys radicals which are normally produced within the cells and which are toxic to biological systems.</text>
</comment>
<evidence type="ECO:0000313" key="6">
    <source>
        <dbReference type="Proteomes" id="UP000025171"/>
    </source>
</evidence>
<keyword evidence="6" id="KW-1185">Reference proteome</keyword>
<dbReference type="EC" id="1.15.1.1" evidence="2"/>
<dbReference type="PATRIC" id="fig|1280950.3.peg.3076"/>